<feature type="domain" description="Cadherin" evidence="5">
    <location>
        <begin position="559"/>
        <end position="672"/>
    </location>
</feature>
<dbReference type="Proteomes" id="UP000007460">
    <property type="component" value="Chromosome"/>
</dbReference>
<feature type="domain" description="Cadherin" evidence="5">
    <location>
        <begin position="232"/>
        <end position="345"/>
    </location>
</feature>
<dbReference type="InterPro" id="IPR002126">
    <property type="entry name" value="Cadherin-like_dom"/>
</dbReference>
<gene>
    <name evidence="6" type="ordered locus">SAR116_1754</name>
</gene>
<dbReference type="SUPFAM" id="SSF49313">
    <property type="entry name" value="Cadherin-like"/>
    <property type="match status" value="5"/>
</dbReference>
<comment type="subcellular location">
    <subcellularLocation>
        <location evidence="1">Membrane</location>
    </subcellularLocation>
</comment>
<evidence type="ECO:0000313" key="6">
    <source>
        <dbReference type="EMBL" id="ADE39997.1"/>
    </source>
</evidence>
<keyword evidence="2" id="KW-0677">Repeat</keyword>
<dbReference type="STRING" id="488538.SAR116_1754"/>
<dbReference type="GO" id="GO:0016477">
    <property type="term" value="P:cell migration"/>
    <property type="evidence" value="ECO:0007669"/>
    <property type="project" value="TreeGrafter"/>
</dbReference>
<dbReference type="EMBL" id="CP001751">
    <property type="protein sequence ID" value="ADE39997.1"/>
    <property type="molecule type" value="Genomic_DNA"/>
</dbReference>
<evidence type="ECO:0000313" key="7">
    <source>
        <dbReference type="Proteomes" id="UP000007460"/>
    </source>
</evidence>
<feature type="domain" description="Cadherin" evidence="5">
    <location>
        <begin position="667"/>
        <end position="774"/>
    </location>
</feature>
<evidence type="ECO:0000256" key="4">
    <source>
        <dbReference type="ARBA" id="ARBA00023136"/>
    </source>
</evidence>
<dbReference type="Gene3D" id="2.60.40.60">
    <property type="entry name" value="Cadherins"/>
    <property type="match status" value="6"/>
</dbReference>
<dbReference type="InterPro" id="IPR015943">
    <property type="entry name" value="WD40/YVTN_repeat-like_dom_sf"/>
</dbReference>
<keyword evidence="7" id="KW-1185">Reference proteome</keyword>
<dbReference type="Pfam" id="PF17963">
    <property type="entry name" value="Big_9"/>
    <property type="match status" value="1"/>
</dbReference>
<dbReference type="HOGENOM" id="CLU_245086_0_0_5"/>
<accession>D5BMF4</accession>
<dbReference type="PROSITE" id="PS50268">
    <property type="entry name" value="CADHERIN_2"/>
    <property type="match status" value="6"/>
</dbReference>
<evidence type="ECO:0000256" key="2">
    <source>
        <dbReference type="ARBA" id="ARBA00022737"/>
    </source>
</evidence>
<evidence type="ECO:0000256" key="1">
    <source>
        <dbReference type="ARBA" id="ARBA00004370"/>
    </source>
</evidence>
<dbReference type="CDD" id="cd11304">
    <property type="entry name" value="Cadherin_repeat"/>
    <property type="match status" value="6"/>
</dbReference>
<proteinExistence type="predicted"/>
<dbReference type="PANTHER" id="PTHR24027">
    <property type="entry name" value="CADHERIN-23"/>
    <property type="match status" value="1"/>
</dbReference>
<dbReference type="eggNOG" id="COG3210">
    <property type="taxonomic scope" value="Bacteria"/>
</dbReference>
<organism evidence="6 7">
    <name type="scientific">Puniceispirillum marinum (strain IMCC1322)</name>
    <dbReference type="NCBI Taxonomy" id="488538"/>
    <lineage>
        <taxon>Bacteria</taxon>
        <taxon>Pseudomonadati</taxon>
        <taxon>Pseudomonadota</taxon>
        <taxon>Alphaproteobacteria</taxon>
        <taxon>Candidatus Puniceispirillales</taxon>
        <taxon>Candidatus Puniceispirillaceae</taxon>
        <taxon>Candidatus Puniceispirillum</taxon>
    </lineage>
</organism>
<dbReference type="GO" id="GO:0016342">
    <property type="term" value="C:catenin complex"/>
    <property type="evidence" value="ECO:0007669"/>
    <property type="project" value="TreeGrafter"/>
</dbReference>
<dbReference type="Pfam" id="PF00028">
    <property type="entry name" value="Cadherin"/>
    <property type="match status" value="5"/>
</dbReference>
<dbReference type="InterPro" id="IPR015919">
    <property type="entry name" value="Cadherin-like_sf"/>
</dbReference>
<dbReference type="InterPro" id="IPR039808">
    <property type="entry name" value="Cadherin"/>
</dbReference>
<reference evidence="6 7" key="1">
    <citation type="journal article" date="2010" name="J. Bacteriol.">
        <title>Complete genome sequence of "Candidatus Puniceispirillum marinum" IMCC1322, a representative of the SAR116 clade in the Alphaproteobacteria.</title>
        <authorList>
            <person name="Oh H.M."/>
            <person name="Kwon K.K."/>
            <person name="Kang I."/>
            <person name="Kang S.G."/>
            <person name="Lee J.H."/>
            <person name="Kim S.J."/>
            <person name="Cho J.C."/>
        </authorList>
    </citation>
    <scope>NUCLEOTIDE SEQUENCE [LARGE SCALE GENOMIC DNA]</scope>
    <source>
        <strain evidence="6 7">IMCC1322</strain>
    </source>
</reference>
<feature type="domain" description="Cadherin" evidence="5">
    <location>
        <begin position="136"/>
        <end position="237"/>
    </location>
</feature>
<dbReference type="PANTHER" id="PTHR24027:SF438">
    <property type="entry name" value="CADHERIN 23"/>
    <property type="match status" value="1"/>
</dbReference>
<dbReference type="GO" id="GO:0045296">
    <property type="term" value="F:cadherin binding"/>
    <property type="evidence" value="ECO:0007669"/>
    <property type="project" value="TreeGrafter"/>
</dbReference>
<dbReference type="KEGG" id="apb:SAR116_1754"/>
<dbReference type="OrthoDB" id="6756629at2"/>
<evidence type="ECO:0000259" key="5">
    <source>
        <dbReference type="PROSITE" id="PS50268"/>
    </source>
</evidence>
<dbReference type="InterPro" id="IPR011044">
    <property type="entry name" value="Quino_amine_DH_bsu"/>
</dbReference>
<dbReference type="Gene3D" id="2.130.10.10">
    <property type="entry name" value="YVTN repeat-like/Quinoprotein amine dehydrogenase"/>
    <property type="match status" value="1"/>
</dbReference>
<dbReference type="GO" id="GO:0005509">
    <property type="term" value="F:calcium ion binding"/>
    <property type="evidence" value="ECO:0007669"/>
    <property type="project" value="InterPro"/>
</dbReference>
<keyword evidence="3" id="KW-0106">Calcium</keyword>
<sequence length="1581" mass="167243">MPFVSTNSARFDTTTNAYQLTIAENSAVGTLIGRIAFEGESGAVGSVYFNKSGADAAKIRIEPDGSIYVASDEPLNYEAVGGPPVLDVDFSVLFIGSDGSVEQSATSGSRVATTDVDEGPTLRVEVETDPFDEHVVDRNGITDTTAFASLTGEDEDDDTVTYSLSGDHAGLFHVVDNEVRLKDVTTFDFETLGPSIDLTVTAASTGAGGGRQTTEQTITITINDVNEPIIWNHAPKTFTLAENSNASTPVGSVSAQDGDGDPVSYSMSGEHADKFDIDRDTGAITVKTGAVLDYEEFAATNGVFTFQVHAAANGPEGRTSDEEQTVTINLTDLNEPTGWNHAPRAFTLAENSVGGTPVGAVSARDGDGDPVTYSLTNTLAGKEDNEAGKFQINTTTGAITVRDNAVLDYEAQAGAPLSFKVVAIAEGPDGRTSRAEQEVTVTLSNVNEPISWNHVPRTFTIAENSTGNTPVGAVTARDGDGDPITYTKSGDDADKFDIDRDTGAITVRDNAVLDYEAQAGTPLSFTVIATASGADGRISTSEQQVTVHLSNVNEPIIWNHVPKTFTLAENSNASTPVGSVSAQDGDGDPVTYSMSGDHADKFDIDRDTGAITVRKGAVLDYEAFAATKGVFTFQVHAAANGPDGRTSNSSQTVTIDLTDLNEPTGWNHAPKTFTLAENSNASTPVGAVSARDGDGDPVSYSLSGVHADKFDIDRDTGVITVKKGAVLDYEGFAATNGVFTFQVHATANGPDGRTSSGEQTVTIDLTNIDEPPTFVDAAGQVIMSDTAAVDEGQTGAGLAALATLRAVDPDGDPVLDIYVTSHANLFHKVGDELRLRPTVELDYENLPDDAVDGVIPVRVTAVSRKPGQLPKLTHMTVNVEVGDVGPIDSVSIGTAEHPNIVQVDAAVGDVVGRVAASSPTGDAITYGLTNADSSVSRYFTIGDDGTITMKAGITDPVFLLRGYVPLTVTASAGGESESRDITIQVNSITGVHTRPFPSLAGRTKTVQLDLPSRDGDGDLLHFVPTNGMVTTANGGRYSVAADGTLTYTARAGFEGYDNVMVTYGDSRGGTSQIRMEFDVSLPTVTVVEGQSQTVTWDLLNLAGLADPSGSVRFTTLPTRGTLQVKRGENIVDVTTSMDISAADIAGGRLTYRAEANFDDAHWQTAGFTLTHQGDSRSGNVAIAVRDFDITDLQHIDDSQDSRYELKNARDVKFIDIGDRTFLLATGGKDDGVTVFEFNPATKRLTFTDSISDNTAYTLNSASVMVHVEKNGRHFVYVSGNEDDGITRFTLTSDGELEFENTPGAVVRNSQDSRYTMDGGRSLTLVQFDNADYLIAAGNSDTGYTVFRIADNGDLNFVRAVTAPVTGDNGQSLSLGSLWGGIAAEAGGQTYFVIGSETNDSLFVYRMASDGDVTLTDTLTDTSSLELDHPRFGDSFSIGGRTFLTVAAGGDDGFGIYELSAAGRLSVISSIRDSARLELDSAWDSKAFTLDGQTFIVTTGHNDDGFSIFLVQDDGTPRFLRSVADNNARQLDRTEHVFFTRADDGDLVMAVAGWRDHGISLFEIDLDDPDAANPLLTPMPEM</sequence>
<dbReference type="GO" id="GO:0007156">
    <property type="term" value="P:homophilic cell adhesion via plasma membrane adhesion molecules"/>
    <property type="evidence" value="ECO:0007669"/>
    <property type="project" value="InterPro"/>
</dbReference>
<dbReference type="SUPFAM" id="SSF50969">
    <property type="entry name" value="YVTN repeat-like/Quinoprotein amine dehydrogenase"/>
    <property type="match status" value="1"/>
</dbReference>
<evidence type="ECO:0000256" key="3">
    <source>
        <dbReference type="ARBA" id="ARBA00022837"/>
    </source>
</evidence>
<dbReference type="RefSeq" id="WP_013046624.1">
    <property type="nucleotide sequence ID" value="NC_014010.1"/>
</dbReference>
<dbReference type="GO" id="GO:0008013">
    <property type="term" value="F:beta-catenin binding"/>
    <property type="evidence" value="ECO:0007669"/>
    <property type="project" value="TreeGrafter"/>
</dbReference>
<protein>
    <submittedName>
        <fullName evidence="6">Autotransporter-associated beta strand repeat protein</fullName>
    </submittedName>
</protein>
<feature type="domain" description="Cadherin" evidence="5">
    <location>
        <begin position="340"/>
        <end position="458"/>
    </location>
</feature>
<keyword evidence="4" id="KW-0472">Membrane</keyword>
<feature type="domain" description="Cadherin" evidence="5">
    <location>
        <begin position="453"/>
        <end position="557"/>
    </location>
</feature>
<name>D5BMF4_PUNMI</name>
<dbReference type="SMART" id="SM00112">
    <property type="entry name" value="CA"/>
    <property type="match status" value="6"/>
</dbReference>